<feature type="compositionally biased region" description="Acidic residues" evidence="1">
    <location>
        <begin position="434"/>
        <end position="460"/>
    </location>
</feature>
<dbReference type="OrthoDB" id="3790934at2759"/>
<gene>
    <name evidence="3" type="ORF">K491DRAFT_745927</name>
</gene>
<dbReference type="Proteomes" id="UP000799324">
    <property type="component" value="Unassembled WGS sequence"/>
</dbReference>
<evidence type="ECO:0000256" key="1">
    <source>
        <dbReference type="SAM" id="MobiDB-lite"/>
    </source>
</evidence>
<feature type="domain" description="JmjC" evidence="2">
    <location>
        <begin position="122"/>
        <end position="261"/>
    </location>
</feature>
<evidence type="ECO:0000313" key="4">
    <source>
        <dbReference type="Proteomes" id="UP000799324"/>
    </source>
</evidence>
<proteinExistence type="predicted"/>
<reference evidence="3" key="1">
    <citation type="journal article" date="2020" name="Stud. Mycol.">
        <title>101 Dothideomycetes genomes: a test case for predicting lifestyles and emergence of pathogens.</title>
        <authorList>
            <person name="Haridas S."/>
            <person name="Albert R."/>
            <person name="Binder M."/>
            <person name="Bloem J."/>
            <person name="Labutti K."/>
            <person name="Salamov A."/>
            <person name="Andreopoulos B."/>
            <person name="Baker S."/>
            <person name="Barry K."/>
            <person name="Bills G."/>
            <person name="Bluhm B."/>
            <person name="Cannon C."/>
            <person name="Castanera R."/>
            <person name="Culley D."/>
            <person name="Daum C."/>
            <person name="Ezra D."/>
            <person name="Gonzalez J."/>
            <person name="Henrissat B."/>
            <person name="Kuo A."/>
            <person name="Liang C."/>
            <person name="Lipzen A."/>
            <person name="Lutzoni F."/>
            <person name="Magnuson J."/>
            <person name="Mondo S."/>
            <person name="Nolan M."/>
            <person name="Ohm R."/>
            <person name="Pangilinan J."/>
            <person name="Park H.-J."/>
            <person name="Ramirez L."/>
            <person name="Alfaro M."/>
            <person name="Sun H."/>
            <person name="Tritt A."/>
            <person name="Yoshinaga Y."/>
            <person name="Zwiers L.-H."/>
            <person name="Turgeon B."/>
            <person name="Goodwin S."/>
            <person name="Spatafora J."/>
            <person name="Crous P."/>
            <person name="Grigoriev I."/>
        </authorList>
    </citation>
    <scope>NUCLEOTIDE SEQUENCE</scope>
    <source>
        <strain evidence="3">CBS 122681</strain>
    </source>
</reference>
<feature type="compositionally biased region" description="Basic residues" evidence="1">
    <location>
        <begin position="618"/>
        <end position="635"/>
    </location>
</feature>
<dbReference type="PROSITE" id="PS51184">
    <property type="entry name" value="JMJC"/>
    <property type="match status" value="1"/>
</dbReference>
<feature type="region of interest" description="Disordered" evidence="1">
    <location>
        <begin position="428"/>
        <end position="635"/>
    </location>
</feature>
<name>A0A6A6TAN6_9PLEO</name>
<dbReference type="SUPFAM" id="SSF51197">
    <property type="entry name" value="Clavaminate synthase-like"/>
    <property type="match status" value="1"/>
</dbReference>
<dbReference type="EMBL" id="MU004342">
    <property type="protein sequence ID" value="KAF2655973.1"/>
    <property type="molecule type" value="Genomic_DNA"/>
</dbReference>
<feature type="compositionally biased region" description="Basic residues" evidence="1">
    <location>
        <begin position="567"/>
        <end position="584"/>
    </location>
</feature>
<evidence type="ECO:0000259" key="2">
    <source>
        <dbReference type="PROSITE" id="PS51184"/>
    </source>
</evidence>
<sequence length="635" mass="72006">MARTLKNNIGPVPEDVKHTIQSIVTAGRIQELDVAKRSAFKDEYSCTPSIEERARFPKEKDLVRVLKHTLRSHIYGLNPIIMDPAEHPDWKNRAPAMNLIDRLDDPSYRGNGESLRLQCSEFDYLLSGKIFAEPGLLQERGSQISITPCAWSTSTYGGISQEWLQSCLLTGLKMWLVFPPHTYNLATYQRACAFADINEYKDAGEDFRGAVRILQRPGQTVYVPAFWPRISFTLRTACSVDFRYRLVQDVPLHLRSVDTIHARLELLGTEERRQDLGKWAHEMVENVCSILQDDIEMCTTSSEQLVFRNEWSALQRDINLWMAGSSDSVWRHNALSAITRAWSWHSWDEAPYECQICDEVLEIDNGKPAFERAFEEHFRTFHWPALDTASATPVPAPDIGDFEEDKEAEDYGNLSGVEMVDMPELSDSFLRTPDEDEDEYADGDADDDADGNPVDIEDDSPGNNNEDPLVPEDESTSDESSEQDLVSDPDTPVRAEIPKPTLRMKQKGWTGWASISADVPDTIASRKKEIDPELNPSHILPETMNRRSRPAINFAESSSEDEVYPKKAPRRRDVKAATGKRKRHDIAEDVDDSPLSDPPDGLLSSTSSGSSMESDGNRRRKRQHMSKARSRRYRN</sequence>
<feature type="compositionally biased region" description="Acidic residues" evidence="1">
    <location>
        <begin position="469"/>
        <end position="487"/>
    </location>
</feature>
<feature type="compositionally biased region" description="Low complexity" evidence="1">
    <location>
        <begin position="595"/>
        <end position="614"/>
    </location>
</feature>
<accession>A0A6A6TAN6</accession>
<dbReference type="InterPro" id="IPR003347">
    <property type="entry name" value="JmjC_dom"/>
</dbReference>
<organism evidence="3 4">
    <name type="scientific">Lophiostoma macrostomum CBS 122681</name>
    <dbReference type="NCBI Taxonomy" id="1314788"/>
    <lineage>
        <taxon>Eukaryota</taxon>
        <taxon>Fungi</taxon>
        <taxon>Dikarya</taxon>
        <taxon>Ascomycota</taxon>
        <taxon>Pezizomycotina</taxon>
        <taxon>Dothideomycetes</taxon>
        <taxon>Pleosporomycetidae</taxon>
        <taxon>Pleosporales</taxon>
        <taxon>Lophiostomataceae</taxon>
        <taxon>Lophiostoma</taxon>
    </lineage>
</organism>
<evidence type="ECO:0000313" key="3">
    <source>
        <dbReference type="EMBL" id="KAF2655973.1"/>
    </source>
</evidence>
<dbReference type="AlphaFoldDB" id="A0A6A6TAN6"/>
<dbReference type="Gene3D" id="2.60.120.650">
    <property type="entry name" value="Cupin"/>
    <property type="match status" value="1"/>
</dbReference>
<keyword evidence="4" id="KW-1185">Reference proteome</keyword>
<protein>
    <recommendedName>
        <fullName evidence="2">JmjC domain-containing protein</fullName>
    </recommendedName>
</protein>